<reference evidence="1 2" key="1">
    <citation type="journal article" date="2019" name="Sci. Rep.">
        <title>Orb-weaving spider Araneus ventricosus genome elucidates the spidroin gene catalogue.</title>
        <authorList>
            <person name="Kono N."/>
            <person name="Nakamura H."/>
            <person name="Ohtoshi R."/>
            <person name="Moran D.A.P."/>
            <person name="Shinohara A."/>
            <person name="Yoshida Y."/>
            <person name="Fujiwara M."/>
            <person name="Mori M."/>
            <person name="Tomita M."/>
            <person name="Arakawa K."/>
        </authorList>
    </citation>
    <scope>NUCLEOTIDE SEQUENCE [LARGE SCALE GENOMIC DNA]</scope>
</reference>
<organism evidence="1 2">
    <name type="scientific">Araneus ventricosus</name>
    <name type="common">Orbweaver spider</name>
    <name type="synonym">Epeira ventricosa</name>
    <dbReference type="NCBI Taxonomy" id="182803"/>
    <lineage>
        <taxon>Eukaryota</taxon>
        <taxon>Metazoa</taxon>
        <taxon>Ecdysozoa</taxon>
        <taxon>Arthropoda</taxon>
        <taxon>Chelicerata</taxon>
        <taxon>Arachnida</taxon>
        <taxon>Araneae</taxon>
        <taxon>Araneomorphae</taxon>
        <taxon>Entelegynae</taxon>
        <taxon>Araneoidea</taxon>
        <taxon>Araneidae</taxon>
        <taxon>Araneus</taxon>
    </lineage>
</organism>
<comment type="caution">
    <text evidence="1">The sequence shown here is derived from an EMBL/GenBank/DDBJ whole genome shotgun (WGS) entry which is preliminary data.</text>
</comment>
<protein>
    <submittedName>
        <fullName evidence="1">Uncharacterized protein</fullName>
    </submittedName>
</protein>
<evidence type="ECO:0000313" key="1">
    <source>
        <dbReference type="EMBL" id="GBN19748.1"/>
    </source>
</evidence>
<name>A0A4Y2LY50_ARAVE</name>
<proteinExistence type="predicted"/>
<evidence type="ECO:0000313" key="2">
    <source>
        <dbReference type="Proteomes" id="UP000499080"/>
    </source>
</evidence>
<keyword evidence="2" id="KW-1185">Reference proteome</keyword>
<gene>
    <name evidence="1" type="ORF">AVEN_261818_1</name>
</gene>
<dbReference type="OrthoDB" id="6418278at2759"/>
<accession>A0A4Y2LY50</accession>
<dbReference type="EMBL" id="BGPR01006520">
    <property type="protein sequence ID" value="GBN19748.1"/>
    <property type="molecule type" value="Genomic_DNA"/>
</dbReference>
<sequence>MNTLPDLIQFILRHDHVIVFGNLGRYPKILFDVLASDPQLNVTIVSPYYLCESTPDNRIRVVNPKQSVDSCDLHVVMEPTPYQLVEKPPKAARMAVFTSHFTYNSGPETVWTNVCYFHTDTPDVMDRVKCTQDLLKLQDHSIQTQNVNQVFVEAMHRLIIRGRKDSPIDTSDTYVLVDLTQYKTPFVMYLAFLDAFDYMIDNTDRVSRWVVCFQPKDGRKAFDQFTQNCLDKLFCKRIEHGNVTDMGKILALLPFYKSGSIDRTFPIPTFRFLDTEYVSPSTPSEACKAATMYNLDHWVGNIYRIKD</sequence>
<dbReference type="AlphaFoldDB" id="A0A4Y2LY50"/>
<dbReference type="Proteomes" id="UP000499080">
    <property type="component" value="Unassembled WGS sequence"/>
</dbReference>